<gene>
    <name evidence="1" type="ORF">PAN0_009d3832</name>
</gene>
<keyword evidence="2" id="KW-1185">Reference proteome</keyword>
<sequence>MVGDGRHRRQVVVGGFPPCPGPVCASGTPIRPRARPGGVATHTSSGGVAGLQRPSATIAGFDARMAIRTAGARICHSPPLIRHYLARAWFQLRVHCDVRIRNLKGYRADTSKYRPSDRFVFRAIELTAKGAGEAEWTVSSTVPYRLIMAVDADNKVARAAVQSAKNQVLSVSMKQREET</sequence>
<dbReference type="EMBL" id="DF830076">
    <property type="protein sequence ID" value="GAK65614.1"/>
    <property type="molecule type" value="Genomic_DNA"/>
</dbReference>
<evidence type="ECO:0000313" key="1">
    <source>
        <dbReference type="EMBL" id="GAK65614.1"/>
    </source>
</evidence>
<dbReference type="GeneID" id="26304695"/>
<evidence type="ECO:0000313" key="2">
    <source>
        <dbReference type="Proteomes" id="UP000053758"/>
    </source>
</evidence>
<organism evidence="1 2">
    <name type="scientific">Pseudozyma antarctica</name>
    <name type="common">Yeast</name>
    <name type="synonym">Candida antarctica</name>
    <dbReference type="NCBI Taxonomy" id="84753"/>
    <lineage>
        <taxon>Eukaryota</taxon>
        <taxon>Fungi</taxon>
        <taxon>Dikarya</taxon>
        <taxon>Basidiomycota</taxon>
        <taxon>Ustilaginomycotina</taxon>
        <taxon>Ustilaginomycetes</taxon>
        <taxon>Ustilaginales</taxon>
        <taxon>Ustilaginaceae</taxon>
        <taxon>Moesziomyces</taxon>
    </lineage>
</organism>
<dbReference type="Proteomes" id="UP000053758">
    <property type="component" value="Unassembled WGS sequence"/>
</dbReference>
<dbReference type="RefSeq" id="XP_014656277.1">
    <property type="nucleotide sequence ID" value="XM_014800791.1"/>
</dbReference>
<reference evidence="2" key="1">
    <citation type="journal article" date="2014" name="Genome Announc.">
        <title>Draft Genome Sequence of the Yeast Pseudozyma antarctica Type Strain JCM10317, a Producer of the Glycolipid Biosurfactants, Mannosylerythritol Lipids.</title>
        <authorList>
            <person name="Saika A."/>
            <person name="Koike H."/>
            <person name="Hori T."/>
            <person name="Fukuoka T."/>
            <person name="Sato S."/>
            <person name="Habe H."/>
            <person name="Kitamoto D."/>
            <person name="Morita T."/>
        </authorList>
    </citation>
    <scope>NUCLEOTIDE SEQUENCE [LARGE SCALE GENOMIC DNA]</scope>
    <source>
        <strain evidence="2">JCM 10317</strain>
    </source>
</reference>
<protein>
    <submittedName>
        <fullName evidence="1">Uncharacterized protein</fullName>
    </submittedName>
</protein>
<name>A0A081CG18_PSEA2</name>
<proteinExistence type="predicted"/>
<dbReference type="HOGENOM" id="CLU_1503246_0_0_1"/>
<accession>A0A081CG18</accession>
<dbReference type="AlphaFoldDB" id="A0A081CG18"/>